<dbReference type="RefSeq" id="WP_091840364.1">
    <property type="nucleotide sequence ID" value="NZ_FOAN01000009.1"/>
</dbReference>
<dbReference type="STRING" id="1036779.SAMN04515666_10951"/>
<keyword evidence="5 6" id="KW-0472">Membrane</keyword>
<dbReference type="Proteomes" id="UP000199664">
    <property type="component" value="Unassembled WGS sequence"/>
</dbReference>
<evidence type="ECO:0000256" key="5">
    <source>
        <dbReference type="ARBA" id="ARBA00023136"/>
    </source>
</evidence>
<dbReference type="PROSITE" id="PS50850">
    <property type="entry name" value="MFS"/>
    <property type="match status" value="1"/>
</dbReference>
<feature type="transmembrane region" description="Helical" evidence="6">
    <location>
        <begin position="87"/>
        <end position="104"/>
    </location>
</feature>
<gene>
    <name evidence="8" type="ORF">SAMN04515666_10951</name>
</gene>
<dbReference type="OrthoDB" id="9810111at2"/>
<dbReference type="GO" id="GO:0005886">
    <property type="term" value="C:plasma membrane"/>
    <property type="evidence" value="ECO:0007669"/>
    <property type="project" value="UniProtKB-SubCell"/>
</dbReference>
<evidence type="ECO:0000256" key="6">
    <source>
        <dbReference type="SAM" id="Phobius"/>
    </source>
</evidence>
<feature type="transmembrane region" description="Helical" evidence="6">
    <location>
        <begin position="345"/>
        <end position="364"/>
    </location>
</feature>
<proteinExistence type="predicted"/>
<feature type="transmembrane region" description="Helical" evidence="6">
    <location>
        <begin position="146"/>
        <end position="167"/>
    </location>
</feature>
<evidence type="ECO:0000256" key="1">
    <source>
        <dbReference type="ARBA" id="ARBA00004651"/>
    </source>
</evidence>
<keyword evidence="9" id="KW-1185">Reference proteome</keyword>
<keyword evidence="4 6" id="KW-1133">Transmembrane helix</keyword>
<evidence type="ECO:0000313" key="8">
    <source>
        <dbReference type="EMBL" id="SEM25654.1"/>
    </source>
</evidence>
<dbReference type="SUPFAM" id="SSF103473">
    <property type="entry name" value="MFS general substrate transporter"/>
    <property type="match status" value="1"/>
</dbReference>
<dbReference type="CDD" id="cd17324">
    <property type="entry name" value="MFS_NepI_like"/>
    <property type="match status" value="1"/>
</dbReference>
<feature type="transmembrane region" description="Helical" evidence="6">
    <location>
        <begin position="281"/>
        <end position="299"/>
    </location>
</feature>
<evidence type="ECO:0000256" key="3">
    <source>
        <dbReference type="ARBA" id="ARBA00022692"/>
    </source>
</evidence>
<sequence length="399" mass="41076">MTSATNTISAGTSEARLPLGGLLALAMAAFITLLTEILPSGLLPQMAGSLGRSEALIGQLVTAYAVGSLVSAIPLTIATQSWPRRTLLLIAIGGFAVVNTVTAISDSYAVTLVARFVAGMSAGLLWALAAGYAARMVPDHLQGRAIAIAMVGAPLALSLGIPTGTFLGTLLGWRWTFGVMSGLTVLLVFWVLAKVPDFPGQKRGQEFALTAVFTLPGVRPVLLVVFAYVLAHNTLYTYIAPFLEPAGLKDRTDVVLLVFGLASLLGIWITGALIDRWLRELVLASVALFGFSALTLGLAGTVPAVIYGAVAVWGLAFGGAGTLFQTASARAAGKAADVAQSMLVTTWNLAIAGGGIVGGLLLSGFGVAPFPWVLAALLIATFAVAWGAKSHGFRAAASR</sequence>
<dbReference type="PANTHER" id="PTHR43124:SF3">
    <property type="entry name" value="CHLORAMPHENICOL EFFLUX PUMP RV0191"/>
    <property type="match status" value="1"/>
</dbReference>
<evidence type="ECO:0000313" key="9">
    <source>
        <dbReference type="Proteomes" id="UP000199664"/>
    </source>
</evidence>
<name>A0A1H7WWC4_9HYPH</name>
<dbReference type="AlphaFoldDB" id="A0A1H7WWC4"/>
<feature type="transmembrane region" description="Helical" evidence="6">
    <location>
        <begin position="21"/>
        <end position="43"/>
    </location>
</feature>
<feature type="transmembrane region" description="Helical" evidence="6">
    <location>
        <begin position="305"/>
        <end position="324"/>
    </location>
</feature>
<dbReference type="GO" id="GO:0022857">
    <property type="term" value="F:transmembrane transporter activity"/>
    <property type="evidence" value="ECO:0007669"/>
    <property type="project" value="InterPro"/>
</dbReference>
<protein>
    <submittedName>
        <fullName evidence="8">Predicted arabinose efflux permease, MFS family</fullName>
    </submittedName>
</protein>
<feature type="transmembrane region" description="Helical" evidence="6">
    <location>
        <begin position="173"/>
        <end position="195"/>
    </location>
</feature>
<evidence type="ECO:0000256" key="4">
    <source>
        <dbReference type="ARBA" id="ARBA00022989"/>
    </source>
</evidence>
<feature type="transmembrane region" description="Helical" evidence="6">
    <location>
        <begin position="55"/>
        <end position="75"/>
    </location>
</feature>
<feature type="domain" description="Major facilitator superfamily (MFS) profile" evidence="7">
    <location>
        <begin position="21"/>
        <end position="393"/>
    </location>
</feature>
<dbReference type="Gene3D" id="1.20.1250.20">
    <property type="entry name" value="MFS general substrate transporter like domains"/>
    <property type="match status" value="1"/>
</dbReference>
<keyword evidence="3 6" id="KW-0812">Transmembrane</keyword>
<comment type="subcellular location">
    <subcellularLocation>
        <location evidence="1">Cell membrane</location>
        <topology evidence="1">Multi-pass membrane protein</topology>
    </subcellularLocation>
</comment>
<feature type="transmembrane region" description="Helical" evidence="6">
    <location>
        <begin position="370"/>
        <end position="388"/>
    </location>
</feature>
<evidence type="ECO:0000256" key="2">
    <source>
        <dbReference type="ARBA" id="ARBA00022475"/>
    </source>
</evidence>
<organism evidence="8 9">
    <name type="scientific">Bosea lupini</name>
    <dbReference type="NCBI Taxonomy" id="1036779"/>
    <lineage>
        <taxon>Bacteria</taxon>
        <taxon>Pseudomonadati</taxon>
        <taxon>Pseudomonadota</taxon>
        <taxon>Alphaproteobacteria</taxon>
        <taxon>Hyphomicrobiales</taxon>
        <taxon>Boseaceae</taxon>
        <taxon>Bosea</taxon>
    </lineage>
</organism>
<dbReference type="PANTHER" id="PTHR43124">
    <property type="entry name" value="PURINE EFFLUX PUMP PBUE"/>
    <property type="match status" value="1"/>
</dbReference>
<feature type="transmembrane region" description="Helical" evidence="6">
    <location>
        <begin position="254"/>
        <end position="274"/>
    </location>
</feature>
<dbReference type="InterPro" id="IPR036259">
    <property type="entry name" value="MFS_trans_sf"/>
</dbReference>
<evidence type="ECO:0000259" key="7">
    <source>
        <dbReference type="PROSITE" id="PS50850"/>
    </source>
</evidence>
<keyword evidence="2" id="KW-1003">Cell membrane</keyword>
<dbReference type="EMBL" id="FOAN01000009">
    <property type="protein sequence ID" value="SEM25654.1"/>
    <property type="molecule type" value="Genomic_DNA"/>
</dbReference>
<dbReference type="InterPro" id="IPR011701">
    <property type="entry name" value="MFS"/>
</dbReference>
<reference evidence="9" key="1">
    <citation type="submission" date="2016-10" db="EMBL/GenBank/DDBJ databases">
        <authorList>
            <person name="Varghese N."/>
            <person name="Submissions S."/>
        </authorList>
    </citation>
    <scope>NUCLEOTIDE SEQUENCE [LARGE SCALE GENOMIC DNA]</scope>
    <source>
        <strain evidence="9">LMG 26383,CCUG 61248,R- 45681</strain>
    </source>
</reference>
<dbReference type="InterPro" id="IPR050189">
    <property type="entry name" value="MFS_Efflux_Transporters"/>
</dbReference>
<feature type="transmembrane region" description="Helical" evidence="6">
    <location>
        <begin position="116"/>
        <end position="134"/>
    </location>
</feature>
<dbReference type="Pfam" id="PF07690">
    <property type="entry name" value="MFS_1"/>
    <property type="match status" value="1"/>
</dbReference>
<accession>A0A1H7WWC4</accession>
<feature type="transmembrane region" description="Helical" evidence="6">
    <location>
        <begin position="207"/>
        <end position="231"/>
    </location>
</feature>
<dbReference type="InterPro" id="IPR020846">
    <property type="entry name" value="MFS_dom"/>
</dbReference>